<evidence type="ECO:0000256" key="1">
    <source>
        <dbReference type="SAM" id="Phobius"/>
    </source>
</evidence>
<evidence type="ECO:0000259" key="2">
    <source>
        <dbReference type="Pfam" id="PF20163"/>
    </source>
</evidence>
<name>A0A8H6KJD8_9PEZI</name>
<dbReference type="PANTHER" id="PTHR35395:SF1">
    <property type="entry name" value="DUF6536 DOMAIN-CONTAINING PROTEIN"/>
    <property type="match status" value="1"/>
</dbReference>
<comment type="caution">
    <text evidence="3">The sequence shown here is derived from an EMBL/GenBank/DDBJ whole genome shotgun (WGS) entry which is preliminary data.</text>
</comment>
<organism evidence="3 4">
    <name type="scientific">Colletotrichum plurivorum</name>
    <dbReference type="NCBI Taxonomy" id="2175906"/>
    <lineage>
        <taxon>Eukaryota</taxon>
        <taxon>Fungi</taxon>
        <taxon>Dikarya</taxon>
        <taxon>Ascomycota</taxon>
        <taxon>Pezizomycotina</taxon>
        <taxon>Sordariomycetes</taxon>
        <taxon>Hypocreomycetidae</taxon>
        <taxon>Glomerellales</taxon>
        <taxon>Glomerellaceae</taxon>
        <taxon>Colletotrichum</taxon>
        <taxon>Colletotrichum orchidearum species complex</taxon>
    </lineage>
</organism>
<dbReference type="AlphaFoldDB" id="A0A8H6KJD8"/>
<keyword evidence="1" id="KW-1133">Transmembrane helix</keyword>
<feature type="transmembrane region" description="Helical" evidence="1">
    <location>
        <begin position="313"/>
        <end position="335"/>
    </location>
</feature>
<reference evidence="3" key="1">
    <citation type="journal article" date="2020" name="Phytopathology">
        <title>Genome Sequence Resources of Colletotrichum truncatum, C. plurivorum, C. musicola, and C. sojae: Four Species Pathogenic to Soybean (Glycine max).</title>
        <authorList>
            <person name="Rogerio F."/>
            <person name="Boufleur T.R."/>
            <person name="Ciampi-Guillardi M."/>
            <person name="Sukno S.A."/>
            <person name="Thon M.R."/>
            <person name="Massola Junior N.S."/>
            <person name="Baroncelli R."/>
        </authorList>
    </citation>
    <scope>NUCLEOTIDE SEQUENCE</scope>
    <source>
        <strain evidence="3">LFN00145</strain>
    </source>
</reference>
<dbReference type="PANTHER" id="PTHR35395">
    <property type="entry name" value="DUF6536 DOMAIN-CONTAINING PROTEIN"/>
    <property type="match status" value="1"/>
</dbReference>
<accession>A0A8H6KJD8</accession>
<evidence type="ECO:0000313" key="3">
    <source>
        <dbReference type="EMBL" id="KAF6832662.1"/>
    </source>
</evidence>
<protein>
    <recommendedName>
        <fullName evidence="2">DUF6536 domain-containing protein</fullName>
    </recommendedName>
</protein>
<evidence type="ECO:0000313" key="4">
    <source>
        <dbReference type="Proteomes" id="UP000654918"/>
    </source>
</evidence>
<keyword evidence="1" id="KW-0812">Transmembrane</keyword>
<dbReference type="Pfam" id="PF20163">
    <property type="entry name" value="DUF6536"/>
    <property type="match status" value="1"/>
</dbReference>
<dbReference type="InterPro" id="IPR046623">
    <property type="entry name" value="DUF6536"/>
</dbReference>
<sequence length="710" mass="78980">MKFKIAAMVRLHRWLLVFAFLSLVVLALNLALLIISSRLPVTNDGTNVLMRSDCTSISRWNVLSHLIINIMGTVLLTASNYSMQLAIASTRDDVDAAHARRRWLNVGVPSARNVRAVSLPRRLCWALLLLSSFPLHLVYNSAVLASQATTEYIVAEMDAGFLDNPGTAVEALEANWTMIGENPNAKWPGYVEDSRARREYFRDYILPNAARWDNLTLEACASTYSEVMLTSHRNLILVVPHEDPPRRLPGLIDEVAHNNWMCDAGFSWNPECRPGRARFGVGDSARNLTPAEPAYCLAEPFHQQCDLEMYAPFLVTVIVCNAVKTSVMLALFFVARGRSLNTLGDAIMSFLKRPDPSTKGFGAYDYRPMLTLWEANTQPAPLTWERRKKRWLHAVSHRRLWISWALFIAAVAVVLGLVIMAVAADSESGRLATSFSPSSFLIKDYTSVVGWDALAGSSFASLVVLVNTPQVLFSALYFMYNSLLSCFLQAAEWNALSLKPQTLRVSRPEQGRSNRQRPAYWLQIPPVYALPLLMFGAASHWLISQSLFLSKITFAGYRGQLTHSTGRLSWGRANNGREGEILVANYSSLYLVCSLVVGVSALTALLFVSLKRLRGDMVLQSGCSAAIAAACQHARQRGEKQPLQEPCGYKQQGHEMVERVAEDDDDDWMRPLMWGEIRRTVEAGSLVEEPCCLGLTAGPVGEVVEGRQYS</sequence>
<feature type="transmembrane region" description="Helical" evidence="1">
    <location>
        <begin position="589"/>
        <end position="610"/>
    </location>
</feature>
<dbReference type="Proteomes" id="UP000654918">
    <property type="component" value="Unassembled WGS sequence"/>
</dbReference>
<proteinExistence type="predicted"/>
<dbReference type="EMBL" id="WIGO01000067">
    <property type="protein sequence ID" value="KAF6832662.1"/>
    <property type="molecule type" value="Genomic_DNA"/>
</dbReference>
<keyword evidence="1" id="KW-0472">Membrane</keyword>
<feature type="transmembrane region" description="Helical" evidence="1">
    <location>
        <begin position="519"/>
        <end position="543"/>
    </location>
</feature>
<gene>
    <name evidence="3" type="ORF">CPLU01_06058</name>
</gene>
<keyword evidence="4" id="KW-1185">Reference proteome</keyword>
<feature type="domain" description="DUF6536" evidence="2">
    <location>
        <begin position="14"/>
        <end position="162"/>
    </location>
</feature>
<feature type="transmembrane region" description="Helical" evidence="1">
    <location>
        <begin position="401"/>
        <end position="424"/>
    </location>
</feature>